<dbReference type="GeneID" id="14309414"/>
<dbReference type="InParanoid" id="L0HG86"/>
<evidence type="ECO:0000313" key="2">
    <source>
        <dbReference type="Proteomes" id="UP000010824"/>
    </source>
</evidence>
<keyword evidence="2" id="KW-1185">Reference proteome</keyword>
<evidence type="ECO:0000313" key="1">
    <source>
        <dbReference type="EMBL" id="AGB03035.1"/>
    </source>
</evidence>
<dbReference type="OrthoDB" id="142291at2157"/>
<name>L0HG86_METFS</name>
<dbReference type="STRING" id="593750.Metfor_2021"/>
<dbReference type="eggNOG" id="arCOG06521">
    <property type="taxonomic scope" value="Archaea"/>
</dbReference>
<reference evidence="2" key="1">
    <citation type="submission" date="2011-12" db="EMBL/GenBank/DDBJ databases">
        <title>Complete sequence of Methanoregula formicicum SMSP.</title>
        <authorList>
            <person name="Lucas S."/>
            <person name="Han J."/>
            <person name="Lapidus A."/>
            <person name="Cheng J.-F."/>
            <person name="Goodwin L."/>
            <person name="Pitluck S."/>
            <person name="Peters L."/>
            <person name="Ovchinnikova G."/>
            <person name="Teshima H."/>
            <person name="Detter J.C."/>
            <person name="Han C."/>
            <person name="Tapia R."/>
            <person name="Land M."/>
            <person name="Hauser L."/>
            <person name="Kyrpides N."/>
            <person name="Ivanova N."/>
            <person name="Pagani I."/>
            <person name="Imachi H."/>
            <person name="Tamaki H."/>
            <person name="Sekiguchi Y."/>
            <person name="Kamagata Y."/>
            <person name="Cadillo-Quiroz H."/>
            <person name="Zinder S."/>
            <person name="Liu W.-T."/>
            <person name="Woyke T."/>
        </authorList>
    </citation>
    <scope>NUCLEOTIDE SEQUENCE [LARGE SCALE GENOMIC DNA]</scope>
    <source>
        <strain evidence="2">DSM 22288 / NBRC 105244 / SMSP</strain>
    </source>
</reference>
<dbReference type="AlphaFoldDB" id="L0HG86"/>
<dbReference type="EMBL" id="CP003167">
    <property type="protein sequence ID" value="AGB03035.1"/>
    <property type="molecule type" value="Genomic_DNA"/>
</dbReference>
<reference evidence="1 2" key="2">
    <citation type="journal article" date="2014" name="Genome Announc.">
        <title>Complete Genome Sequence of Methanoregula formicica SMSPT, a Mesophilic Hydrogenotrophic Methanogen Isolated from a Methanogenic Upflow Anaerobic Sludge Blanket Reactor.</title>
        <authorList>
            <person name="Yamamoto K."/>
            <person name="Tamaki H."/>
            <person name="Cadillo-Quiroz H."/>
            <person name="Imachi H."/>
            <person name="Kyrpides N."/>
            <person name="Woyke T."/>
            <person name="Goodwin L."/>
            <person name="Zinder S.H."/>
            <person name="Kamagata Y."/>
            <person name="Liu W.T."/>
        </authorList>
    </citation>
    <scope>NUCLEOTIDE SEQUENCE [LARGE SCALE GENOMIC DNA]</scope>
    <source>
        <strain evidence="2">DSM 22288 / NBRC 105244 / SMSP</strain>
    </source>
</reference>
<accession>L0HG86</accession>
<protein>
    <submittedName>
        <fullName evidence="1">Uncharacterized protein</fullName>
    </submittedName>
</protein>
<dbReference type="HOGENOM" id="CLU_1297504_0_0_2"/>
<sequence length="213" mass="24354">MTQKIFSKDFRTFNQWLKGQAPGSRYAQRITRLHERFPSMNLRELKKVRVSDYDISGTKWDSLTPEQKSDRILALEVLRVMRKGEKLKNALANTGMKKETALQHLGKYVAKVRGYWRVKPSDTIEAEMHLFVRGEGYTTIVTTNSQDRTRIGKYLAAVGLALKSGDPAVLAPFEKVVITGANGDQYEPETDLEALYEAQESQEEPEFMEIYQS</sequence>
<gene>
    <name evidence="1" type="ordered locus">Metfor_2021</name>
</gene>
<organism evidence="1 2">
    <name type="scientific">Methanoregula formicica (strain DSM 22288 / NBRC 105244 / SMSP)</name>
    <dbReference type="NCBI Taxonomy" id="593750"/>
    <lineage>
        <taxon>Archaea</taxon>
        <taxon>Methanobacteriati</taxon>
        <taxon>Methanobacteriota</taxon>
        <taxon>Stenosarchaea group</taxon>
        <taxon>Methanomicrobia</taxon>
        <taxon>Methanomicrobiales</taxon>
        <taxon>Methanoregulaceae</taxon>
        <taxon>Methanoregula</taxon>
    </lineage>
</organism>
<dbReference type="RefSeq" id="WP_015285998.1">
    <property type="nucleotide sequence ID" value="NC_019943.1"/>
</dbReference>
<dbReference type="KEGG" id="mfo:Metfor_2021"/>
<proteinExistence type="predicted"/>
<dbReference type="Proteomes" id="UP000010824">
    <property type="component" value="Chromosome"/>
</dbReference>